<sequence>MQVVIAALVALGLLGVFNLLLTAGILRRLRAEAEAKVAGHSSSGLRPGSAVDAFEVTTVDGEPITEETLTGTVAFFSAGCSACHELLPDFVAYAREQGRRNVLAVVAGDDPETVDALAEVARVVKADLPGGPVAKAFRNTWTPSLYVVSGRYVVAAGARLADLPRRPALSGS</sequence>
<dbReference type="Gene3D" id="3.40.30.10">
    <property type="entry name" value="Glutaredoxin"/>
    <property type="match status" value="1"/>
</dbReference>
<dbReference type="Proteomes" id="UP001595816">
    <property type="component" value="Unassembled WGS sequence"/>
</dbReference>
<gene>
    <name evidence="2" type="ORF">ACFOZ4_13835</name>
</gene>
<keyword evidence="3" id="KW-1185">Reference proteome</keyword>
<name>A0ABV8LPF0_9ACTN</name>
<evidence type="ECO:0000313" key="3">
    <source>
        <dbReference type="Proteomes" id="UP001595816"/>
    </source>
</evidence>
<reference evidence="3" key="1">
    <citation type="journal article" date="2019" name="Int. J. Syst. Evol. Microbiol.">
        <title>The Global Catalogue of Microorganisms (GCM) 10K type strain sequencing project: providing services to taxonomists for standard genome sequencing and annotation.</title>
        <authorList>
            <consortium name="The Broad Institute Genomics Platform"/>
            <consortium name="The Broad Institute Genome Sequencing Center for Infectious Disease"/>
            <person name="Wu L."/>
            <person name="Ma J."/>
        </authorList>
    </citation>
    <scope>NUCLEOTIDE SEQUENCE [LARGE SCALE GENOMIC DNA]</scope>
    <source>
        <strain evidence="3">CGMCC 4.7289</strain>
    </source>
</reference>
<dbReference type="RefSeq" id="WP_253755423.1">
    <property type="nucleotide sequence ID" value="NZ_JAMZDZ010000001.1"/>
</dbReference>
<dbReference type="InterPro" id="IPR013766">
    <property type="entry name" value="Thioredoxin_domain"/>
</dbReference>
<dbReference type="SUPFAM" id="SSF52833">
    <property type="entry name" value="Thioredoxin-like"/>
    <property type="match status" value="1"/>
</dbReference>
<proteinExistence type="predicted"/>
<dbReference type="PROSITE" id="PS51352">
    <property type="entry name" value="THIOREDOXIN_2"/>
    <property type="match status" value="1"/>
</dbReference>
<dbReference type="EMBL" id="JBHSAY010000006">
    <property type="protein sequence ID" value="MFC4131684.1"/>
    <property type="molecule type" value="Genomic_DNA"/>
</dbReference>
<accession>A0ABV8LPF0</accession>
<dbReference type="InterPro" id="IPR036249">
    <property type="entry name" value="Thioredoxin-like_sf"/>
</dbReference>
<protein>
    <recommendedName>
        <fullName evidence="1">Thioredoxin domain-containing protein</fullName>
    </recommendedName>
</protein>
<comment type="caution">
    <text evidence="2">The sequence shown here is derived from an EMBL/GenBank/DDBJ whole genome shotgun (WGS) entry which is preliminary data.</text>
</comment>
<organism evidence="2 3">
    <name type="scientific">Hamadaea flava</name>
    <dbReference type="NCBI Taxonomy" id="1742688"/>
    <lineage>
        <taxon>Bacteria</taxon>
        <taxon>Bacillati</taxon>
        <taxon>Actinomycetota</taxon>
        <taxon>Actinomycetes</taxon>
        <taxon>Micromonosporales</taxon>
        <taxon>Micromonosporaceae</taxon>
        <taxon>Hamadaea</taxon>
    </lineage>
</organism>
<feature type="domain" description="Thioredoxin" evidence="1">
    <location>
        <begin position="45"/>
        <end position="172"/>
    </location>
</feature>
<evidence type="ECO:0000313" key="2">
    <source>
        <dbReference type="EMBL" id="MFC4131684.1"/>
    </source>
</evidence>
<evidence type="ECO:0000259" key="1">
    <source>
        <dbReference type="PROSITE" id="PS51352"/>
    </source>
</evidence>